<keyword evidence="5 7" id="KW-0472">Membrane</keyword>
<evidence type="ECO:0000256" key="6">
    <source>
        <dbReference type="ARBA" id="ARBA00023315"/>
    </source>
</evidence>
<dbReference type="InterPro" id="IPR001594">
    <property type="entry name" value="Palmitoyltrfase_DHHC"/>
</dbReference>
<dbReference type="InterPro" id="IPR039859">
    <property type="entry name" value="PFA4/ZDH16/20/ERF2-like"/>
</dbReference>
<dbReference type="GO" id="GO:0019706">
    <property type="term" value="F:protein-cysteine S-palmitoyltransferase activity"/>
    <property type="evidence" value="ECO:0007669"/>
    <property type="project" value="UniProtKB-EC"/>
</dbReference>
<evidence type="ECO:0000256" key="4">
    <source>
        <dbReference type="ARBA" id="ARBA00022989"/>
    </source>
</evidence>
<dbReference type="PANTHER" id="PTHR12246">
    <property type="entry name" value="PALMITOYLTRANSFERASE ZDHHC16"/>
    <property type="match status" value="1"/>
</dbReference>
<keyword evidence="3 7" id="KW-0812">Transmembrane</keyword>
<keyword evidence="4 7" id="KW-1133">Transmembrane helix</keyword>
<evidence type="ECO:0000313" key="10">
    <source>
        <dbReference type="Proteomes" id="UP001626550"/>
    </source>
</evidence>
<comment type="domain">
    <text evidence="7">The DHHC domain is required for palmitoyltransferase activity.</text>
</comment>
<sequence>MWTQYAIYYYFYLSFLLAHLGAVLKDPGYLEVKKQKKVSSRNSQVAGGFTFCSKCRLLRPARAHHCRVCQKCVCKMDHHCPWICNCVGQGNMKYFLLFLLYLAIFNFYCIFLLIFYYSAGFLNDRIDTMHQWDK</sequence>
<reference evidence="9 10" key="1">
    <citation type="submission" date="2024-11" db="EMBL/GenBank/DDBJ databases">
        <title>Adaptive evolution of stress response genes in parasites aligns with host niche diversity.</title>
        <authorList>
            <person name="Hahn C."/>
            <person name="Resl P."/>
        </authorList>
    </citation>
    <scope>NUCLEOTIDE SEQUENCE [LARGE SCALE GENOMIC DNA]</scope>
    <source>
        <strain evidence="9">EGGRZ-B1_66</strain>
        <tissue evidence="9">Body</tissue>
    </source>
</reference>
<dbReference type="EC" id="2.3.1.225" evidence="7"/>
<name>A0ABD2QII7_9PLAT</name>
<comment type="caution">
    <text evidence="9">The sequence shown here is derived from an EMBL/GenBank/DDBJ whole genome shotgun (WGS) entry which is preliminary data.</text>
</comment>
<accession>A0ABD2QII7</accession>
<dbReference type="GO" id="GO:0016020">
    <property type="term" value="C:membrane"/>
    <property type="evidence" value="ECO:0007669"/>
    <property type="project" value="UniProtKB-SubCell"/>
</dbReference>
<evidence type="ECO:0000256" key="5">
    <source>
        <dbReference type="ARBA" id="ARBA00023136"/>
    </source>
</evidence>
<proteinExistence type="inferred from homology"/>
<comment type="subcellular location">
    <subcellularLocation>
        <location evidence="1">Membrane</location>
        <topology evidence="1">Multi-pass membrane protein</topology>
    </subcellularLocation>
</comment>
<gene>
    <name evidence="9" type="primary">DNZ1</name>
    <name evidence="9" type="ORF">Ciccas_002072</name>
</gene>
<feature type="transmembrane region" description="Helical" evidence="7">
    <location>
        <begin position="6"/>
        <end position="24"/>
    </location>
</feature>
<comment type="similarity">
    <text evidence="7">Belongs to the DHHC palmitoyltransferase family.</text>
</comment>
<protein>
    <recommendedName>
        <fullName evidence="7">Palmitoyltransferase</fullName>
        <ecNumber evidence="7">2.3.1.225</ecNumber>
    </recommendedName>
</protein>
<dbReference type="EMBL" id="JBJKFK010000152">
    <property type="protein sequence ID" value="KAL3319265.1"/>
    <property type="molecule type" value="Genomic_DNA"/>
</dbReference>
<evidence type="ECO:0000256" key="7">
    <source>
        <dbReference type="RuleBase" id="RU079119"/>
    </source>
</evidence>
<evidence type="ECO:0000313" key="9">
    <source>
        <dbReference type="EMBL" id="KAL3319265.1"/>
    </source>
</evidence>
<keyword evidence="2 7" id="KW-0808">Transferase</keyword>
<dbReference type="PROSITE" id="PS50216">
    <property type="entry name" value="DHHC"/>
    <property type="match status" value="1"/>
</dbReference>
<dbReference type="AlphaFoldDB" id="A0ABD2QII7"/>
<keyword evidence="6 7" id="KW-0012">Acyltransferase</keyword>
<feature type="domain" description="Palmitoyltransferase DHHC" evidence="8">
    <location>
        <begin position="50"/>
        <end position="125"/>
    </location>
</feature>
<dbReference type="Proteomes" id="UP001626550">
    <property type="component" value="Unassembled WGS sequence"/>
</dbReference>
<keyword evidence="10" id="KW-1185">Reference proteome</keyword>
<evidence type="ECO:0000256" key="2">
    <source>
        <dbReference type="ARBA" id="ARBA00022679"/>
    </source>
</evidence>
<evidence type="ECO:0000259" key="8">
    <source>
        <dbReference type="Pfam" id="PF01529"/>
    </source>
</evidence>
<evidence type="ECO:0000256" key="1">
    <source>
        <dbReference type="ARBA" id="ARBA00004141"/>
    </source>
</evidence>
<comment type="catalytic activity">
    <reaction evidence="7">
        <text>L-cysteinyl-[protein] + hexadecanoyl-CoA = S-hexadecanoyl-L-cysteinyl-[protein] + CoA</text>
        <dbReference type="Rhea" id="RHEA:36683"/>
        <dbReference type="Rhea" id="RHEA-COMP:10131"/>
        <dbReference type="Rhea" id="RHEA-COMP:11032"/>
        <dbReference type="ChEBI" id="CHEBI:29950"/>
        <dbReference type="ChEBI" id="CHEBI:57287"/>
        <dbReference type="ChEBI" id="CHEBI:57379"/>
        <dbReference type="ChEBI" id="CHEBI:74151"/>
        <dbReference type="EC" id="2.3.1.225"/>
    </reaction>
</comment>
<dbReference type="Pfam" id="PF01529">
    <property type="entry name" value="DHHC"/>
    <property type="match status" value="1"/>
</dbReference>
<evidence type="ECO:0000256" key="3">
    <source>
        <dbReference type="ARBA" id="ARBA00022692"/>
    </source>
</evidence>
<feature type="transmembrane region" description="Helical" evidence="7">
    <location>
        <begin position="95"/>
        <end position="119"/>
    </location>
</feature>
<organism evidence="9 10">
    <name type="scientific">Cichlidogyrus casuarinus</name>
    <dbReference type="NCBI Taxonomy" id="1844966"/>
    <lineage>
        <taxon>Eukaryota</taxon>
        <taxon>Metazoa</taxon>
        <taxon>Spiralia</taxon>
        <taxon>Lophotrochozoa</taxon>
        <taxon>Platyhelminthes</taxon>
        <taxon>Monogenea</taxon>
        <taxon>Monopisthocotylea</taxon>
        <taxon>Dactylogyridea</taxon>
        <taxon>Ancyrocephalidae</taxon>
        <taxon>Cichlidogyrus</taxon>
    </lineage>
</organism>